<evidence type="ECO:0000256" key="1">
    <source>
        <dbReference type="SAM" id="MobiDB-lite"/>
    </source>
</evidence>
<feature type="region of interest" description="Disordered" evidence="1">
    <location>
        <begin position="1"/>
        <end position="26"/>
    </location>
</feature>
<keyword evidence="4" id="KW-1185">Reference proteome</keyword>
<sequence length="247" mass="25904">MLPTPHGPTDVPLPAGAGDATVDKGRAPDEVALLRVVEHLADVPDGAAADGEPESDEATQDPADDTADDPAGDPVDDTADDPADNPADNPAPTAAYEIGPVAAALSDTRHRIDELNAPERLFLAQQRALVAGLCADPSDAALVGALFDRVREQWQQADDRPDPRPLADVFGIALGDLVCAQAEDLGWATCSDRHGTEIVLAREDPEILVYPVAAVAQQWDEASPGWFLRHLATVVQGVLQDRAPTGG</sequence>
<evidence type="ECO:0000313" key="4">
    <source>
        <dbReference type="Proteomes" id="UP000679335"/>
    </source>
</evidence>
<feature type="domain" description="DUF3806" evidence="2">
    <location>
        <begin position="161"/>
        <end position="223"/>
    </location>
</feature>
<feature type="compositionally biased region" description="Low complexity" evidence="1">
    <location>
        <begin position="84"/>
        <end position="95"/>
    </location>
</feature>
<dbReference type="InterPro" id="IPR024266">
    <property type="entry name" value="DUF3806"/>
</dbReference>
<evidence type="ECO:0000313" key="3">
    <source>
        <dbReference type="EMBL" id="QWC16645.1"/>
    </source>
</evidence>
<accession>A0ABX8GL23</accession>
<name>A0ABX8GL23_9CELL</name>
<protein>
    <submittedName>
        <fullName evidence="3">DUF3806 domain-containing protein</fullName>
    </submittedName>
</protein>
<dbReference type="Pfam" id="PF12713">
    <property type="entry name" value="DUF3806"/>
    <property type="match status" value="1"/>
</dbReference>
<proteinExistence type="predicted"/>
<evidence type="ECO:0000259" key="2">
    <source>
        <dbReference type="Pfam" id="PF12713"/>
    </source>
</evidence>
<dbReference type="EMBL" id="CP076023">
    <property type="protein sequence ID" value="QWC16645.1"/>
    <property type="molecule type" value="Genomic_DNA"/>
</dbReference>
<gene>
    <name evidence="3" type="ORF">KKR89_03030</name>
</gene>
<dbReference type="Proteomes" id="UP000679335">
    <property type="component" value="Chromosome"/>
</dbReference>
<feature type="compositionally biased region" description="Acidic residues" evidence="1">
    <location>
        <begin position="51"/>
        <end position="83"/>
    </location>
</feature>
<organism evidence="3 4">
    <name type="scientific">Cellulomonas dongxiuzhuiae</name>
    <dbReference type="NCBI Taxonomy" id="2819979"/>
    <lineage>
        <taxon>Bacteria</taxon>
        <taxon>Bacillati</taxon>
        <taxon>Actinomycetota</taxon>
        <taxon>Actinomycetes</taxon>
        <taxon>Micrococcales</taxon>
        <taxon>Cellulomonadaceae</taxon>
        <taxon>Cellulomonas</taxon>
    </lineage>
</organism>
<dbReference type="RefSeq" id="WP_208197209.1">
    <property type="nucleotide sequence ID" value="NZ_CP076023.1"/>
</dbReference>
<reference evidence="3 4" key="1">
    <citation type="submission" date="2021-05" db="EMBL/GenBank/DDBJ databases">
        <title>Novel species in genus Cellulomonas.</title>
        <authorList>
            <person name="Zhang G."/>
        </authorList>
    </citation>
    <scope>NUCLEOTIDE SEQUENCE [LARGE SCALE GENOMIC DNA]</scope>
    <source>
        <strain evidence="4">zg-ZUI157</strain>
    </source>
</reference>
<feature type="region of interest" description="Disordered" evidence="1">
    <location>
        <begin position="42"/>
        <end position="96"/>
    </location>
</feature>